<dbReference type="SUPFAM" id="SSF53335">
    <property type="entry name" value="S-adenosyl-L-methionine-dependent methyltransferases"/>
    <property type="match status" value="1"/>
</dbReference>
<dbReference type="RefSeq" id="WP_008289796.1">
    <property type="nucleotide sequence ID" value="NZ_JADFAB010000063.1"/>
</dbReference>
<gene>
    <name evidence="1" type="ORF">LP43_2416</name>
</gene>
<dbReference type="EMBL" id="JRQD01000007">
    <property type="protein sequence ID" value="KGM05853.1"/>
    <property type="molecule type" value="Genomic_DNA"/>
</dbReference>
<evidence type="ECO:0000313" key="2">
    <source>
        <dbReference type="Proteomes" id="UP000029999"/>
    </source>
</evidence>
<dbReference type="STRING" id="392484.LP43_2416"/>
<dbReference type="InterPro" id="IPR029063">
    <property type="entry name" value="SAM-dependent_MTases_sf"/>
</dbReference>
<dbReference type="InterPro" id="IPR010743">
    <property type="entry name" value="Methionine_synth_MetW"/>
</dbReference>
<dbReference type="Proteomes" id="UP000029999">
    <property type="component" value="Unassembled WGS sequence"/>
</dbReference>
<organism evidence="1 2">
    <name type="scientific">Methylophaga thiooxydans</name>
    <dbReference type="NCBI Taxonomy" id="392484"/>
    <lineage>
        <taxon>Bacteria</taxon>
        <taxon>Pseudomonadati</taxon>
        <taxon>Pseudomonadota</taxon>
        <taxon>Gammaproteobacteria</taxon>
        <taxon>Thiotrichales</taxon>
        <taxon>Piscirickettsiaceae</taxon>
        <taxon>Methylophaga</taxon>
    </lineage>
</organism>
<proteinExistence type="predicted"/>
<sequence length="200" mass="22527">MNLRVDQQIISDWIPDGAKVLDLGCGNGTLLNHLQQRQVTGYGLEIDNSKFAECIKAGINVIQADLDQGLSQFADQSFDFVILSQTLQAIQRPDFLLREIVRVGKKGIIGFPNFGYWQCRAQLALAGRMPVSKTLPNAWYETPNIHLCTIQDFERLCDDHRLDVLNHSIVNHKHKDSLGIKLLPNLFGQIAVYLVQKQTS</sequence>
<reference evidence="1 2" key="1">
    <citation type="submission" date="2014-09" db="EMBL/GenBank/DDBJ databases">
        <authorList>
            <person name="Grob C."/>
            <person name="Taubert M."/>
            <person name="Howat A.M."/>
            <person name="Burns O.J."/>
            <person name="Dixon J.L."/>
            <person name="Chen Y."/>
            <person name="Murrell J.C."/>
        </authorList>
    </citation>
    <scope>NUCLEOTIDE SEQUENCE [LARGE SCALE GENOMIC DNA]</scope>
    <source>
        <strain evidence="1">L4</strain>
    </source>
</reference>
<dbReference type="Gene3D" id="3.40.50.150">
    <property type="entry name" value="Vaccinia Virus protein VP39"/>
    <property type="match status" value="1"/>
</dbReference>
<dbReference type="Pfam" id="PF07021">
    <property type="entry name" value="MetW"/>
    <property type="match status" value="1"/>
</dbReference>
<dbReference type="CDD" id="cd02440">
    <property type="entry name" value="AdoMet_MTases"/>
    <property type="match status" value="1"/>
</dbReference>
<dbReference type="NCBIfam" id="TIGR02081">
    <property type="entry name" value="metW"/>
    <property type="match status" value="1"/>
</dbReference>
<comment type="caution">
    <text evidence="1">The sequence shown here is derived from an EMBL/GenBank/DDBJ whole genome shotgun (WGS) entry which is preliminary data.</text>
</comment>
<name>A0A0A0BB80_9GAMM</name>
<evidence type="ECO:0000313" key="1">
    <source>
        <dbReference type="EMBL" id="KGM05853.1"/>
    </source>
</evidence>
<dbReference type="AlphaFoldDB" id="A0A0A0BB80"/>
<accession>A0A0A0BB80</accession>
<protein>
    <submittedName>
        <fullName evidence="1">Methionine biosynthesis protein MetW</fullName>
    </submittedName>
</protein>